<keyword evidence="3" id="KW-1185">Reference proteome</keyword>
<keyword evidence="1" id="KW-0732">Signal</keyword>
<feature type="chain" id="PRO_5043629703" description="SMB domain-containing protein" evidence="1">
    <location>
        <begin position="21"/>
        <end position="335"/>
    </location>
</feature>
<dbReference type="Proteomes" id="UP001054837">
    <property type="component" value="Unassembled WGS sequence"/>
</dbReference>
<feature type="signal peptide" evidence="1">
    <location>
        <begin position="1"/>
        <end position="20"/>
    </location>
</feature>
<reference evidence="2 3" key="1">
    <citation type="submission" date="2021-06" db="EMBL/GenBank/DDBJ databases">
        <title>Caerostris darwini draft genome.</title>
        <authorList>
            <person name="Kono N."/>
            <person name="Arakawa K."/>
        </authorList>
    </citation>
    <scope>NUCLEOTIDE SEQUENCE [LARGE SCALE GENOMIC DNA]</scope>
</reference>
<evidence type="ECO:0000256" key="1">
    <source>
        <dbReference type="SAM" id="SignalP"/>
    </source>
</evidence>
<proteinExistence type="predicted"/>
<protein>
    <recommendedName>
        <fullName evidence="4">SMB domain-containing protein</fullName>
    </recommendedName>
</protein>
<evidence type="ECO:0000313" key="3">
    <source>
        <dbReference type="Proteomes" id="UP001054837"/>
    </source>
</evidence>
<evidence type="ECO:0008006" key="4">
    <source>
        <dbReference type="Google" id="ProtNLM"/>
    </source>
</evidence>
<gene>
    <name evidence="2" type="primary">AVEN_94885_1</name>
    <name evidence="2" type="ORF">CDAR_610661</name>
</gene>
<name>A0AAV4MHL2_9ARAC</name>
<dbReference type="AlphaFoldDB" id="A0AAV4MHL2"/>
<accession>A0AAV4MHL2</accession>
<sequence>MNRKFIVGLLAASFAVCSEAWSYSDLESLGMFCPSQDNCQAASNNFTGRSCECDRRCNIYKDCCIDSKRHALNRPQMPYCMPYGREYNLGVYAVNSCPRNYRTSANIRSKCMEEDDITDPLLTAPVTDESIGTTYRNRYCAECNGVSLSSVASWLIYVNCEMLTSYTLNDSYVWENIKYNSASKEWGLMLDGDFHKCDIIFDKPDSIPVRFCRANSISTCPESYKRLLVKMACETYMAVVYTSEKSYRNPHCAICNGESIKNLSCEKPLVSTRRGNKHFSFALLLDVNRRDGDVVGKVQKCPAKQVYDPFFKKCRDLVCPLPGSKMVNGKCSRNL</sequence>
<organism evidence="2 3">
    <name type="scientific">Caerostris darwini</name>
    <dbReference type="NCBI Taxonomy" id="1538125"/>
    <lineage>
        <taxon>Eukaryota</taxon>
        <taxon>Metazoa</taxon>
        <taxon>Ecdysozoa</taxon>
        <taxon>Arthropoda</taxon>
        <taxon>Chelicerata</taxon>
        <taxon>Arachnida</taxon>
        <taxon>Araneae</taxon>
        <taxon>Araneomorphae</taxon>
        <taxon>Entelegynae</taxon>
        <taxon>Araneoidea</taxon>
        <taxon>Araneidae</taxon>
        <taxon>Caerostris</taxon>
    </lineage>
</organism>
<dbReference type="EMBL" id="BPLQ01000420">
    <property type="protein sequence ID" value="GIX71127.1"/>
    <property type="molecule type" value="Genomic_DNA"/>
</dbReference>
<evidence type="ECO:0000313" key="2">
    <source>
        <dbReference type="EMBL" id="GIX71127.1"/>
    </source>
</evidence>
<comment type="caution">
    <text evidence="2">The sequence shown here is derived from an EMBL/GenBank/DDBJ whole genome shotgun (WGS) entry which is preliminary data.</text>
</comment>
<dbReference type="PANTHER" id="PTHR45902">
    <property type="entry name" value="LATROPHILIN RECEPTOR-LIKE PROTEIN A"/>
    <property type="match status" value="1"/>
</dbReference>
<dbReference type="InterPro" id="IPR053231">
    <property type="entry name" value="GPCR_LN-TM7"/>
</dbReference>
<dbReference type="PANTHER" id="PTHR45902:SF1">
    <property type="entry name" value="LATROPHILIN RECEPTOR-LIKE PROTEIN A"/>
    <property type="match status" value="1"/>
</dbReference>